<dbReference type="InterPro" id="IPR028098">
    <property type="entry name" value="Glyco_trans_4-like_N"/>
</dbReference>
<name>A0ABS0YWY8_9BACT</name>
<sequence>MRNCSLKGKSIVLAFGSLDMGGAERQGLYLARALQETWGARVVVLGLSARQGRVSELCDQRGLQWRGFDFNWGKTAPTRLFNLVRLARELRSLTPDVILSYTAIPNLACGNVWRSTGARLFVWNQRDEGLLLNRKLWHRRAVSSTDFFIANSGNAKSFLIDTYPLGGKRIEVVHNGVEECLPQGSREEWRARLDIAADRLVGCMVANFHPFKDHATLIKAWAEVVAGSGEPTAAPILLLAGRNDVGEENLRQLVQDLKLVPYVRFLGRVDDVAGLLRASDLCLHSSKSEGLPNAVLESMAAGCPVVGTDIPGVREALGDDVDESLVPVGNCDAFADRIRRVFGDPDLRQRMVLRQRERVALNFSLDGMCNRSAALLSGWLEGAEPATQAAKAGVKS</sequence>
<evidence type="ECO:0000313" key="4">
    <source>
        <dbReference type="Proteomes" id="UP000641025"/>
    </source>
</evidence>
<dbReference type="PANTHER" id="PTHR12526:SF630">
    <property type="entry name" value="GLYCOSYLTRANSFERASE"/>
    <property type="match status" value="1"/>
</dbReference>
<dbReference type="RefSeq" id="WP_199396920.1">
    <property type="nucleotide sequence ID" value="NZ_JAEMHK010000019.1"/>
</dbReference>
<evidence type="ECO:0000259" key="2">
    <source>
        <dbReference type="Pfam" id="PF13439"/>
    </source>
</evidence>
<dbReference type="Pfam" id="PF00534">
    <property type="entry name" value="Glycos_transf_1"/>
    <property type="match status" value="1"/>
</dbReference>
<keyword evidence="4" id="KW-1185">Reference proteome</keyword>
<dbReference type="Pfam" id="PF13439">
    <property type="entry name" value="Glyco_transf_4"/>
    <property type="match status" value="1"/>
</dbReference>
<organism evidence="3 4">
    <name type="scientific">Geomonas propionica</name>
    <dbReference type="NCBI Taxonomy" id="2798582"/>
    <lineage>
        <taxon>Bacteria</taxon>
        <taxon>Pseudomonadati</taxon>
        <taxon>Thermodesulfobacteriota</taxon>
        <taxon>Desulfuromonadia</taxon>
        <taxon>Geobacterales</taxon>
        <taxon>Geobacteraceae</taxon>
        <taxon>Geomonas</taxon>
    </lineage>
</organism>
<dbReference type="Proteomes" id="UP000641025">
    <property type="component" value="Unassembled WGS sequence"/>
</dbReference>
<dbReference type="EMBL" id="JAEMHK010000019">
    <property type="protein sequence ID" value="MBJ6802449.1"/>
    <property type="molecule type" value="Genomic_DNA"/>
</dbReference>
<feature type="domain" description="Glycosyltransferase subfamily 4-like N-terminal" evidence="2">
    <location>
        <begin position="20"/>
        <end position="178"/>
    </location>
</feature>
<dbReference type="InterPro" id="IPR001296">
    <property type="entry name" value="Glyco_trans_1"/>
</dbReference>
<gene>
    <name evidence="3" type="ORF">JFN90_20160</name>
</gene>
<proteinExistence type="predicted"/>
<dbReference type="SUPFAM" id="SSF53756">
    <property type="entry name" value="UDP-Glycosyltransferase/glycogen phosphorylase"/>
    <property type="match status" value="1"/>
</dbReference>
<reference evidence="3 4" key="1">
    <citation type="submission" date="2020-12" db="EMBL/GenBank/DDBJ databases">
        <title>Geomonas sp. Red259, isolated from paddy soil.</title>
        <authorList>
            <person name="Xu Z."/>
            <person name="Zhang Z."/>
            <person name="Masuda Y."/>
            <person name="Itoh H."/>
            <person name="Senoo K."/>
        </authorList>
    </citation>
    <scope>NUCLEOTIDE SEQUENCE [LARGE SCALE GENOMIC DNA]</scope>
    <source>
        <strain evidence="3 4">Red259</strain>
    </source>
</reference>
<dbReference type="Gene3D" id="3.40.50.2000">
    <property type="entry name" value="Glycogen Phosphorylase B"/>
    <property type="match status" value="2"/>
</dbReference>
<dbReference type="CDD" id="cd03801">
    <property type="entry name" value="GT4_PimA-like"/>
    <property type="match status" value="1"/>
</dbReference>
<dbReference type="PANTHER" id="PTHR12526">
    <property type="entry name" value="GLYCOSYLTRANSFERASE"/>
    <property type="match status" value="1"/>
</dbReference>
<accession>A0ABS0YWY8</accession>
<feature type="domain" description="Glycosyl transferase family 1" evidence="1">
    <location>
        <begin position="186"/>
        <end position="356"/>
    </location>
</feature>
<comment type="caution">
    <text evidence="3">The sequence shown here is derived from an EMBL/GenBank/DDBJ whole genome shotgun (WGS) entry which is preliminary data.</text>
</comment>
<evidence type="ECO:0000259" key="1">
    <source>
        <dbReference type="Pfam" id="PF00534"/>
    </source>
</evidence>
<protein>
    <submittedName>
        <fullName evidence="3">Glycosyltransferase family 4 protein</fullName>
    </submittedName>
</protein>
<evidence type="ECO:0000313" key="3">
    <source>
        <dbReference type="EMBL" id="MBJ6802449.1"/>
    </source>
</evidence>